<dbReference type="Gramene" id="OQU85919">
    <property type="protein sequence ID" value="OQU85919"/>
    <property type="gene ID" value="SORBI_3004G337950"/>
</dbReference>
<proteinExistence type="predicted"/>
<reference evidence="1 2" key="1">
    <citation type="journal article" date="2009" name="Nature">
        <title>The Sorghum bicolor genome and the diversification of grasses.</title>
        <authorList>
            <person name="Paterson A.H."/>
            <person name="Bowers J.E."/>
            <person name="Bruggmann R."/>
            <person name="Dubchak I."/>
            <person name="Grimwood J."/>
            <person name="Gundlach H."/>
            <person name="Haberer G."/>
            <person name="Hellsten U."/>
            <person name="Mitros T."/>
            <person name="Poliakov A."/>
            <person name="Schmutz J."/>
            <person name="Spannagl M."/>
            <person name="Tang H."/>
            <person name="Wang X."/>
            <person name="Wicker T."/>
            <person name="Bharti A.K."/>
            <person name="Chapman J."/>
            <person name="Feltus F.A."/>
            <person name="Gowik U."/>
            <person name="Grigoriev I.V."/>
            <person name="Lyons E."/>
            <person name="Maher C.A."/>
            <person name="Martis M."/>
            <person name="Narechania A."/>
            <person name="Otillar R.P."/>
            <person name="Penning B.W."/>
            <person name="Salamov A.A."/>
            <person name="Wang Y."/>
            <person name="Zhang L."/>
            <person name="Carpita N.C."/>
            <person name="Freeling M."/>
            <person name="Gingle A.R."/>
            <person name="Hash C.T."/>
            <person name="Keller B."/>
            <person name="Klein P."/>
            <person name="Kresovich S."/>
            <person name="McCann M.C."/>
            <person name="Ming R."/>
            <person name="Peterson D.G."/>
            <person name="Mehboob-ur-Rahman"/>
            <person name="Ware D."/>
            <person name="Westhoff P."/>
            <person name="Mayer K.F."/>
            <person name="Messing J."/>
            <person name="Rokhsar D.S."/>
        </authorList>
    </citation>
    <scope>NUCLEOTIDE SEQUENCE [LARGE SCALE GENOMIC DNA]</scope>
    <source>
        <strain evidence="2">cv. BTx623</strain>
    </source>
</reference>
<evidence type="ECO:0000313" key="2">
    <source>
        <dbReference type="Proteomes" id="UP000000768"/>
    </source>
</evidence>
<dbReference type="InParanoid" id="A0A1Z5RQT0"/>
<dbReference type="Proteomes" id="UP000000768">
    <property type="component" value="Chromosome 4"/>
</dbReference>
<dbReference type="AlphaFoldDB" id="A0A1Z5RQT0"/>
<organism evidence="1 2">
    <name type="scientific">Sorghum bicolor</name>
    <name type="common">Sorghum</name>
    <name type="synonym">Sorghum vulgare</name>
    <dbReference type="NCBI Taxonomy" id="4558"/>
    <lineage>
        <taxon>Eukaryota</taxon>
        <taxon>Viridiplantae</taxon>
        <taxon>Streptophyta</taxon>
        <taxon>Embryophyta</taxon>
        <taxon>Tracheophyta</taxon>
        <taxon>Spermatophyta</taxon>
        <taxon>Magnoliopsida</taxon>
        <taxon>Liliopsida</taxon>
        <taxon>Poales</taxon>
        <taxon>Poaceae</taxon>
        <taxon>PACMAD clade</taxon>
        <taxon>Panicoideae</taxon>
        <taxon>Andropogonodae</taxon>
        <taxon>Andropogoneae</taxon>
        <taxon>Sorghinae</taxon>
        <taxon>Sorghum</taxon>
    </lineage>
</organism>
<protein>
    <submittedName>
        <fullName evidence="1">Uncharacterized protein</fullName>
    </submittedName>
</protein>
<gene>
    <name evidence="1" type="ORF">SORBI_3004G337950</name>
</gene>
<name>A0A1Z5RQT0_SORBI</name>
<accession>A0A1Z5RQT0</accession>
<keyword evidence="2" id="KW-1185">Reference proteome</keyword>
<evidence type="ECO:0000313" key="1">
    <source>
        <dbReference type="EMBL" id="OQU85919.1"/>
    </source>
</evidence>
<sequence length="135" mass="14381">MITHLIRAPAVRGPVLCSRYASRRLDQTGLHVRVVHSVHANAMPSCARFSLTSPSPSLRSMTTIDTHSDSPSQRARCGATVLCLLRAHGCTRHSASLLLDRRPGDGCSALLAVPRTPTLGSAASASARRRADAVF</sequence>
<reference evidence="2" key="2">
    <citation type="journal article" date="2018" name="Plant J.">
        <title>The Sorghum bicolor reference genome: improved assembly, gene annotations, a transcriptome atlas, and signatures of genome organization.</title>
        <authorList>
            <person name="McCormick R.F."/>
            <person name="Truong S.K."/>
            <person name="Sreedasyam A."/>
            <person name="Jenkins J."/>
            <person name="Shu S."/>
            <person name="Sims D."/>
            <person name="Kennedy M."/>
            <person name="Amirebrahimi M."/>
            <person name="Weers B.D."/>
            <person name="McKinley B."/>
            <person name="Mattison A."/>
            <person name="Morishige D.T."/>
            <person name="Grimwood J."/>
            <person name="Schmutz J."/>
            <person name="Mullet J.E."/>
        </authorList>
    </citation>
    <scope>NUCLEOTIDE SEQUENCE [LARGE SCALE GENOMIC DNA]</scope>
    <source>
        <strain evidence="2">cv. BTx623</strain>
    </source>
</reference>
<dbReference type="EMBL" id="CM000763">
    <property type="protein sequence ID" value="OQU85919.1"/>
    <property type="molecule type" value="Genomic_DNA"/>
</dbReference>